<dbReference type="AlphaFoldDB" id="A0A1Y1UML8"/>
<organism evidence="2 3">
    <name type="scientific">Kockovaella imperatae</name>
    <dbReference type="NCBI Taxonomy" id="4999"/>
    <lineage>
        <taxon>Eukaryota</taxon>
        <taxon>Fungi</taxon>
        <taxon>Dikarya</taxon>
        <taxon>Basidiomycota</taxon>
        <taxon>Agaricomycotina</taxon>
        <taxon>Tremellomycetes</taxon>
        <taxon>Tremellales</taxon>
        <taxon>Cuniculitremaceae</taxon>
        <taxon>Kockovaella</taxon>
    </lineage>
</organism>
<feature type="compositionally biased region" description="Polar residues" evidence="1">
    <location>
        <begin position="416"/>
        <end position="439"/>
    </location>
</feature>
<proteinExistence type="predicted"/>
<evidence type="ECO:0000256" key="1">
    <source>
        <dbReference type="SAM" id="MobiDB-lite"/>
    </source>
</evidence>
<reference evidence="2 3" key="1">
    <citation type="submission" date="2017-03" db="EMBL/GenBank/DDBJ databases">
        <title>Widespread Adenine N6-methylation of Active Genes in Fungi.</title>
        <authorList>
            <consortium name="DOE Joint Genome Institute"/>
            <person name="Mondo S.J."/>
            <person name="Dannebaum R.O."/>
            <person name="Kuo R.C."/>
            <person name="Louie K.B."/>
            <person name="Bewick A.J."/>
            <person name="Labutti K."/>
            <person name="Haridas S."/>
            <person name="Kuo A."/>
            <person name="Salamov A."/>
            <person name="Ahrendt S.R."/>
            <person name="Lau R."/>
            <person name="Bowen B.P."/>
            <person name="Lipzen A."/>
            <person name="Sullivan W."/>
            <person name="Andreopoulos W.B."/>
            <person name="Clum A."/>
            <person name="Lindquist E."/>
            <person name="Daum C."/>
            <person name="Northen T.R."/>
            <person name="Ramamoorthy G."/>
            <person name="Schmitz R.J."/>
            <person name="Gryganskyi A."/>
            <person name="Culley D."/>
            <person name="Magnuson J."/>
            <person name="James T.Y."/>
            <person name="O'Malley M.A."/>
            <person name="Stajich J.E."/>
            <person name="Spatafora J.W."/>
            <person name="Visel A."/>
            <person name="Grigoriev I.V."/>
        </authorList>
    </citation>
    <scope>NUCLEOTIDE SEQUENCE [LARGE SCALE GENOMIC DNA]</scope>
    <source>
        <strain evidence="2 3">NRRL Y-17943</strain>
    </source>
</reference>
<feature type="region of interest" description="Disordered" evidence="1">
    <location>
        <begin position="482"/>
        <end position="505"/>
    </location>
</feature>
<name>A0A1Y1UML8_9TREE</name>
<sequence>MARRHRDASSRQPTARFDPSTQDIADTYVPKHRSAKDQTSHGYSPGPRWFSNERTYDDTVNTASMPPYLHHGTDVTDKRPPTVYPSEGGTTVRPSSTLDDAAQIDTMLTMLNDIKRQVDSPIDTMTAEINTLRQSQEALRQQQLKILDQFTDVQRNLKNSLIAMRGKADPIGSRSWYQGSRSSGSSTSSGDESWHDDYPGYRPTGHHVNPSILITERTTPEETKPQWTKISVPAEGMQERISLVRVNDGPWKEQLEIWVRSDDPDITITLRLEDPSSDDQELGGRTKASRKEAHSPYPTRSVRFSGNVKHPQSSPSEWSDEQDAKTCRDTACRTPGCTGRNDSTVDTRLRTPGRSRSGSPVESSRARNRKAPYDGQDTPLGKGLADTNLSDVTIEGGTKRKRRPLVNRRDVEAKYDSSTLPDTQSPSYISRINNTAIKTSDSEPHRSTRRRRGRDITMSTQACTLLHEQRANQSCCLDAWPRPSGTRQTSLGANGNTRQQDRCTR</sequence>
<evidence type="ECO:0000313" key="3">
    <source>
        <dbReference type="Proteomes" id="UP000193218"/>
    </source>
</evidence>
<gene>
    <name evidence="2" type="ORF">BD324DRAFT_622049</name>
</gene>
<feature type="compositionally biased region" description="Polar residues" evidence="1">
    <location>
        <begin position="485"/>
        <end position="498"/>
    </location>
</feature>
<comment type="caution">
    <text evidence="2">The sequence shown here is derived from an EMBL/GenBank/DDBJ whole genome shotgun (WGS) entry which is preliminary data.</text>
</comment>
<accession>A0A1Y1UML8</accession>
<dbReference type="GeneID" id="33557244"/>
<protein>
    <submittedName>
        <fullName evidence="2">Uncharacterized protein</fullName>
    </submittedName>
</protein>
<feature type="compositionally biased region" description="Basic and acidic residues" evidence="1">
    <location>
        <begin position="322"/>
        <end position="331"/>
    </location>
</feature>
<evidence type="ECO:0000313" key="2">
    <source>
        <dbReference type="EMBL" id="ORX38716.1"/>
    </source>
</evidence>
<dbReference type="Proteomes" id="UP000193218">
    <property type="component" value="Unassembled WGS sequence"/>
</dbReference>
<dbReference type="InParanoid" id="A0A1Y1UML8"/>
<feature type="compositionally biased region" description="Low complexity" evidence="1">
    <location>
        <begin position="172"/>
        <end position="191"/>
    </location>
</feature>
<feature type="region of interest" description="Disordered" evidence="1">
    <location>
        <begin position="271"/>
        <end position="457"/>
    </location>
</feature>
<feature type="region of interest" description="Disordered" evidence="1">
    <location>
        <begin position="172"/>
        <end position="209"/>
    </location>
</feature>
<dbReference type="EMBL" id="NBSH01000004">
    <property type="protein sequence ID" value="ORX38716.1"/>
    <property type="molecule type" value="Genomic_DNA"/>
</dbReference>
<feature type="region of interest" description="Disordered" evidence="1">
    <location>
        <begin position="1"/>
        <end position="81"/>
    </location>
</feature>
<keyword evidence="3" id="KW-1185">Reference proteome</keyword>
<dbReference type="RefSeq" id="XP_021872638.1">
    <property type="nucleotide sequence ID" value="XM_022015435.1"/>
</dbReference>
<feature type="compositionally biased region" description="Basic and acidic residues" evidence="1">
    <location>
        <begin position="71"/>
        <end position="80"/>
    </location>
</feature>